<name>A0A2K1J8U2_PHYPA</name>
<evidence type="ECO:0000313" key="2">
    <source>
        <dbReference type="EMBL" id="PNR37944.1"/>
    </source>
</evidence>
<dbReference type="GO" id="GO:0016567">
    <property type="term" value="P:protein ubiquitination"/>
    <property type="evidence" value="ECO:0000318"/>
    <property type="project" value="GO_Central"/>
</dbReference>
<dbReference type="Proteomes" id="UP000006727">
    <property type="component" value="Chromosome 16"/>
</dbReference>
<reference evidence="2 4" key="2">
    <citation type="journal article" date="2018" name="Plant J.">
        <title>The Physcomitrella patens chromosome-scale assembly reveals moss genome structure and evolution.</title>
        <authorList>
            <person name="Lang D."/>
            <person name="Ullrich K.K."/>
            <person name="Murat F."/>
            <person name="Fuchs J."/>
            <person name="Jenkins J."/>
            <person name="Haas F.B."/>
            <person name="Piednoel M."/>
            <person name="Gundlach H."/>
            <person name="Van Bel M."/>
            <person name="Meyberg R."/>
            <person name="Vives C."/>
            <person name="Morata J."/>
            <person name="Symeonidi A."/>
            <person name="Hiss M."/>
            <person name="Muchero W."/>
            <person name="Kamisugi Y."/>
            <person name="Saleh O."/>
            <person name="Blanc G."/>
            <person name="Decker E.L."/>
            <person name="van Gessel N."/>
            <person name="Grimwood J."/>
            <person name="Hayes R.D."/>
            <person name="Graham S.W."/>
            <person name="Gunter L.E."/>
            <person name="McDaniel S.F."/>
            <person name="Hoernstein S.N.W."/>
            <person name="Larsson A."/>
            <person name="Li F.W."/>
            <person name="Perroud P.F."/>
            <person name="Phillips J."/>
            <person name="Ranjan P."/>
            <person name="Rokshar D.S."/>
            <person name="Rothfels C.J."/>
            <person name="Schneider L."/>
            <person name="Shu S."/>
            <person name="Stevenson D.W."/>
            <person name="Thummler F."/>
            <person name="Tillich M."/>
            <person name="Villarreal Aguilar J.C."/>
            <person name="Widiez T."/>
            <person name="Wong G.K."/>
            <person name="Wymore A."/>
            <person name="Zhang Y."/>
            <person name="Zimmer A.D."/>
            <person name="Quatrano R.S."/>
            <person name="Mayer K.F.X."/>
            <person name="Goodstein D."/>
            <person name="Casacuberta J.M."/>
            <person name="Vandepoele K."/>
            <person name="Reski R."/>
            <person name="Cuming A.C."/>
            <person name="Tuskan G.A."/>
            <person name="Maumus F."/>
            <person name="Salse J."/>
            <person name="Schmutz J."/>
            <person name="Rensing S.A."/>
        </authorList>
    </citation>
    <scope>NUCLEOTIDE SEQUENCE [LARGE SCALE GENOMIC DNA]</scope>
    <source>
        <strain evidence="3 4">cv. Gransden 2004</strain>
    </source>
</reference>
<sequence length="118" mass="13320">MAIRRLRRHARNNGFRPVPNPRIRGQVPAPKELPRTMQILVTTSKTFTVELLESSTMRDLKEKIEDVEGTPAEHQFLVCLSRNKLLQAADGDQLTKLADMGVHNGSTLQMVVYTGPRE</sequence>
<dbReference type="Gramene" id="Pp3c16_16170V3.1">
    <property type="protein sequence ID" value="PAC:32986108.CDS.1"/>
    <property type="gene ID" value="Pp3c16_16170"/>
</dbReference>
<reference evidence="2 4" key="1">
    <citation type="journal article" date="2008" name="Science">
        <title>The Physcomitrella genome reveals evolutionary insights into the conquest of land by plants.</title>
        <authorList>
            <person name="Rensing S."/>
            <person name="Lang D."/>
            <person name="Zimmer A."/>
            <person name="Terry A."/>
            <person name="Salamov A."/>
            <person name="Shapiro H."/>
            <person name="Nishiyama T."/>
            <person name="Perroud P.-F."/>
            <person name="Lindquist E."/>
            <person name="Kamisugi Y."/>
            <person name="Tanahashi T."/>
            <person name="Sakakibara K."/>
            <person name="Fujita T."/>
            <person name="Oishi K."/>
            <person name="Shin-I T."/>
            <person name="Kuroki Y."/>
            <person name="Toyoda A."/>
            <person name="Suzuki Y."/>
            <person name="Hashimoto A."/>
            <person name="Yamaguchi K."/>
            <person name="Sugano A."/>
            <person name="Kohara Y."/>
            <person name="Fujiyama A."/>
            <person name="Anterola A."/>
            <person name="Aoki S."/>
            <person name="Ashton N."/>
            <person name="Barbazuk W.B."/>
            <person name="Barker E."/>
            <person name="Bennetzen J."/>
            <person name="Bezanilla M."/>
            <person name="Blankenship R."/>
            <person name="Cho S.H."/>
            <person name="Dutcher S."/>
            <person name="Estelle M."/>
            <person name="Fawcett J.A."/>
            <person name="Gundlach H."/>
            <person name="Hanada K."/>
            <person name="Heyl A."/>
            <person name="Hicks K.A."/>
            <person name="Hugh J."/>
            <person name="Lohr M."/>
            <person name="Mayer K."/>
            <person name="Melkozernov A."/>
            <person name="Murata T."/>
            <person name="Nelson D."/>
            <person name="Pils B."/>
            <person name="Prigge M."/>
            <person name="Reiss B."/>
            <person name="Renner T."/>
            <person name="Rombauts S."/>
            <person name="Rushton P."/>
            <person name="Sanderfoot A."/>
            <person name="Schween G."/>
            <person name="Shiu S.-H."/>
            <person name="Stueber K."/>
            <person name="Theodoulou F.L."/>
            <person name="Tu H."/>
            <person name="Van de Peer Y."/>
            <person name="Verrier P.J."/>
            <person name="Waters E."/>
            <person name="Wood A."/>
            <person name="Yang L."/>
            <person name="Cove D."/>
            <person name="Cuming A."/>
            <person name="Hasebe M."/>
            <person name="Lucas S."/>
            <person name="Mishler D.B."/>
            <person name="Reski R."/>
            <person name="Grigoriev I."/>
            <person name="Quatrano R.S."/>
            <person name="Boore J.L."/>
        </authorList>
    </citation>
    <scope>NUCLEOTIDE SEQUENCE [LARGE SCALE GENOMIC DNA]</scope>
    <source>
        <strain evidence="3 4">cv. Gransden 2004</strain>
    </source>
</reference>
<dbReference type="Gramene" id="Pp3c16_16170V3.2">
    <property type="protein sequence ID" value="PAC:32986109.CDS.1"/>
    <property type="gene ID" value="Pp3c16_16170"/>
</dbReference>
<dbReference type="SMART" id="SM00213">
    <property type="entry name" value="UBQ"/>
    <property type="match status" value="1"/>
</dbReference>
<dbReference type="PaxDb" id="3218-PP1S197_104V6.1"/>
<feature type="domain" description="Ubiquitin-like" evidence="1">
    <location>
        <begin position="37"/>
        <end position="112"/>
    </location>
</feature>
<dbReference type="PROSITE" id="PS50053">
    <property type="entry name" value="UBIQUITIN_2"/>
    <property type="match status" value="1"/>
</dbReference>
<gene>
    <name evidence="3" type="primary">LOC112293354</name>
    <name evidence="2" type="ORF">PHYPA_021054</name>
</gene>
<dbReference type="GO" id="GO:0005737">
    <property type="term" value="C:cytoplasm"/>
    <property type="evidence" value="ECO:0000318"/>
    <property type="project" value="GO_Central"/>
</dbReference>
<evidence type="ECO:0000313" key="3">
    <source>
        <dbReference type="EnsemblPlants" id="PAC:32986108.CDS.1"/>
    </source>
</evidence>
<dbReference type="Gene3D" id="3.10.20.90">
    <property type="entry name" value="Phosphatidylinositol 3-kinase Catalytic Subunit, Chain A, domain 1"/>
    <property type="match status" value="1"/>
</dbReference>
<dbReference type="GO" id="GO:0019941">
    <property type="term" value="P:modification-dependent protein catabolic process"/>
    <property type="evidence" value="ECO:0000318"/>
    <property type="project" value="GO_Central"/>
</dbReference>
<dbReference type="EnsemblPlants" id="Pp3c16_16170V3.2">
    <property type="protein sequence ID" value="PAC:32986109.CDS.1"/>
    <property type="gene ID" value="Pp3c16_16170"/>
</dbReference>
<dbReference type="InterPro" id="IPR000626">
    <property type="entry name" value="Ubiquitin-like_dom"/>
</dbReference>
<dbReference type="GO" id="GO:0005634">
    <property type="term" value="C:nucleus"/>
    <property type="evidence" value="ECO:0000318"/>
    <property type="project" value="GO_Central"/>
</dbReference>
<proteinExistence type="predicted"/>
<dbReference type="CDD" id="cd17039">
    <property type="entry name" value="Ubl_ubiquitin_like"/>
    <property type="match status" value="1"/>
</dbReference>
<dbReference type="SUPFAM" id="SSF54236">
    <property type="entry name" value="Ubiquitin-like"/>
    <property type="match status" value="1"/>
</dbReference>
<dbReference type="EnsemblPlants" id="Pp3c16_16170V3.1">
    <property type="protein sequence ID" value="PAC:32986108.CDS.1"/>
    <property type="gene ID" value="Pp3c16_16170"/>
</dbReference>
<dbReference type="RefSeq" id="XP_024398423.1">
    <property type="nucleotide sequence ID" value="XM_024542655.2"/>
</dbReference>
<dbReference type="GO" id="GO:0031386">
    <property type="term" value="F:protein tag activity"/>
    <property type="evidence" value="ECO:0000318"/>
    <property type="project" value="GO_Central"/>
</dbReference>
<accession>A0A2K1J8U2</accession>
<protein>
    <recommendedName>
        <fullName evidence="1">Ubiquitin-like domain-containing protein</fullName>
    </recommendedName>
</protein>
<dbReference type="InterPro" id="IPR029071">
    <property type="entry name" value="Ubiquitin-like_domsf"/>
</dbReference>
<organism evidence="2">
    <name type="scientific">Physcomitrium patens</name>
    <name type="common">Spreading-leaved earth moss</name>
    <name type="synonym">Physcomitrella patens</name>
    <dbReference type="NCBI Taxonomy" id="3218"/>
    <lineage>
        <taxon>Eukaryota</taxon>
        <taxon>Viridiplantae</taxon>
        <taxon>Streptophyta</taxon>
        <taxon>Embryophyta</taxon>
        <taxon>Bryophyta</taxon>
        <taxon>Bryophytina</taxon>
        <taxon>Bryopsida</taxon>
        <taxon>Funariidae</taxon>
        <taxon>Funariales</taxon>
        <taxon>Funariaceae</taxon>
        <taxon>Physcomitrium</taxon>
    </lineage>
</organism>
<dbReference type="GeneID" id="112293354"/>
<dbReference type="EMBL" id="ABEU02000016">
    <property type="protein sequence ID" value="PNR37944.1"/>
    <property type="molecule type" value="Genomic_DNA"/>
</dbReference>
<evidence type="ECO:0000313" key="4">
    <source>
        <dbReference type="Proteomes" id="UP000006727"/>
    </source>
</evidence>
<keyword evidence="4" id="KW-1185">Reference proteome</keyword>
<evidence type="ECO:0000259" key="1">
    <source>
        <dbReference type="PROSITE" id="PS50053"/>
    </source>
</evidence>
<dbReference type="KEGG" id="ppp:112293354"/>
<reference evidence="3" key="3">
    <citation type="submission" date="2020-12" db="UniProtKB">
        <authorList>
            <consortium name="EnsemblPlants"/>
        </authorList>
    </citation>
    <scope>IDENTIFICATION</scope>
</reference>
<dbReference type="Pfam" id="PF00240">
    <property type="entry name" value="ubiquitin"/>
    <property type="match status" value="1"/>
</dbReference>
<dbReference type="GO" id="GO:0031625">
    <property type="term" value="F:ubiquitin protein ligase binding"/>
    <property type="evidence" value="ECO:0000318"/>
    <property type="project" value="GO_Central"/>
</dbReference>
<dbReference type="AlphaFoldDB" id="A0A2K1J8U2"/>